<proteinExistence type="inferred from homology"/>
<dbReference type="Pfam" id="PF05401">
    <property type="entry name" value="NodS"/>
    <property type="match status" value="1"/>
</dbReference>
<dbReference type="InterPro" id="IPR011330">
    <property type="entry name" value="Glyco_hydro/deAcase_b/a-brl"/>
</dbReference>
<dbReference type="AlphaFoldDB" id="A0A9X9WSP9"/>
<dbReference type="InterPro" id="IPR029063">
    <property type="entry name" value="SAM-dependent_MTases_sf"/>
</dbReference>
<dbReference type="Proteomes" id="UP001138751">
    <property type="component" value="Unassembled WGS sequence"/>
</dbReference>
<organism evidence="9 10">
    <name type="scientific">Neoroseomonas soli</name>
    <dbReference type="NCBI Taxonomy" id="1081025"/>
    <lineage>
        <taxon>Bacteria</taxon>
        <taxon>Pseudomonadati</taxon>
        <taxon>Pseudomonadota</taxon>
        <taxon>Alphaproteobacteria</taxon>
        <taxon>Acetobacterales</taxon>
        <taxon>Acetobacteraceae</taxon>
        <taxon>Neoroseomonas</taxon>
    </lineage>
</organism>
<evidence type="ECO:0000256" key="1">
    <source>
        <dbReference type="ARBA" id="ARBA00003236"/>
    </source>
</evidence>
<dbReference type="InterPro" id="IPR029044">
    <property type="entry name" value="Nucleotide-diphossugar_trans"/>
</dbReference>
<dbReference type="GO" id="GO:0008757">
    <property type="term" value="F:S-adenosylmethionine-dependent methyltransferase activity"/>
    <property type="evidence" value="ECO:0007669"/>
    <property type="project" value="InterPro"/>
</dbReference>
<dbReference type="SUPFAM" id="SSF53448">
    <property type="entry name" value="Nucleotide-diphospho-sugar transferases"/>
    <property type="match status" value="1"/>
</dbReference>
<protein>
    <recommendedName>
        <fullName evidence="4">Chitooligosaccharide deacetylase</fullName>
    </recommendedName>
    <alternativeName>
        <fullName evidence="6">Nodulation protein B</fullName>
    </alternativeName>
</protein>
<evidence type="ECO:0000259" key="8">
    <source>
        <dbReference type="PROSITE" id="PS51677"/>
    </source>
</evidence>
<dbReference type="InterPro" id="IPR001173">
    <property type="entry name" value="Glyco_trans_2-like"/>
</dbReference>
<evidence type="ECO:0000256" key="2">
    <source>
        <dbReference type="ARBA" id="ARBA00004613"/>
    </source>
</evidence>
<dbReference type="Gene3D" id="3.40.50.150">
    <property type="entry name" value="Vaccinia Virus protein VP39"/>
    <property type="match status" value="1"/>
</dbReference>
<gene>
    <name evidence="9" type="ORF">GXW76_03240</name>
</gene>
<dbReference type="Pfam" id="PF00535">
    <property type="entry name" value="Glycos_transf_2"/>
    <property type="match status" value="1"/>
</dbReference>
<dbReference type="RefSeq" id="WP_211860551.1">
    <property type="nucleotide sequence ID" value="NZ_JAAEDM010000005.1"/>
</dbReference>
<evidence type="ECO:0000256" key="4">
    <source>
        <dbReference type="ARBA" id="ARBA00020071"/>
    </source>
</evidence>
<dbReference type="GO" id="GO:0009312">
    <property type="term" value="P:oligosaccharide biosynthetic process"/>
    <property type="evidence" value="ECO:0007669"/>
    <property type="project" value="InterPro"/>
</dbReference>
<reference evidence="9" key="1">
    <citation type="submission" date="2020-01" db="EMBL/GenBank/DDBJ databases">
        <authorList>
            <person name="Rat A."/>
        </authorList>
    </citation>
    <scope>NUCLEOTIDE SEQUENCE</scope>
    <source>
        <strain evidence="9">LMG 31231</strain>
    </source>
</reference>
<evidence type="ECO:0000313" key="9">
    <source>
        <dbReference type="EMBL" id="MBR0670178.1"/>
    </source>
</evidence>
<dbReference type="CDD" id="cd10918">
    <property type="entry name" value="CE4_NodB_like_5s_6s"/>
    <property type="match status" value="1"/>
</dbReference>
<dbReference type="GO" id="GO:0016810">
    <property type="term" value="F:hydrolase activity, acting on carbon-nitrogen (but not peptide) bonds"/>
    <property type="evidence" value="ECO:0007669"/>
    <property type="project" value="InterPro"/>
</dbReference>
<feature type="region of interest" description="Disordered" evidence="7">
    <location>
        <begin position="496"/>
        <end position="516"/>
    </location>
</feature>
<dbReference type="SUPFAM" id="SSF53335">
    <property type="entry name" value="S-adenosyl-L-methionine-dependent methyltransferases"/>
    <property type="match status" value="1"/>
</dbReference>
<keyword evidence="5" id="KW-0732">Signal</keyword>
<evidence type="ECO:0000256" key="3">
    <source>
        <dbReference type="ARBA" id="ARBA00010973"/>
    </source>
</evidence>
<dbReference type="CDD" id="cd02440">
    <property type="entry name" value="AdoMet_MTases"/>
    <property type="match status" value="1"/>
</dbReference>
<dbReference type="PANTHER" id="PTHR34216">
    <property type="match status" value="1"/>
</dbReference>
<evidence type="ECO:0000256" key="7">
    <source>
        <dbReference type="SAM" id="MobiDB-lite"/>
    </source>
</evidence>
<accession>A0A9X9WSP9</accession>
<feature type="compositionally biased region" description="Pro residues" evidence="7">
    <location>
        <begin position="501"/>
        <end position="511"/>
    </location>
</feature>
<dbReference type="EMBL" id="JAAEDM010000005">
    <property type="protein sequence ID" value="MBR0670178.1"/>
    <property type="molecule type" value="Genomic_DNA"/>
</dbReference>
<feature type="domain" description="NodB homology" evidence="8">
    <location>
        <begin position="820"/>
        <end position="991"/>
    </location>
</feature>
<comment type="similarity">
    <text evidence="3">Belongs to the polysaccharide deacetylase family.</text>
</comment>
<dbReference type="PANTHER" id="PTHR34216:SF3">
    <property type="entry name" value="POLY-BETA-1,6-N-ACETYL-D-GLUCOSAMINE N-DEACETYLASE"/>
    <property type="match status" value="1"/>
</dbReference>
<keyword evidence="10" id="KW-1185">Reference proteome</keyword>
<comment type="caution">
    <text evidence="9">The sequence shown here is derived from an EMBL/GenBank/DDBJ whole genome shotgun (WGS) entry which is preliminary data.</text>
</comment>
<name>A0A9X9WSP9_9PROT</name>
<dbReference type="GO" id="GO:0005576">
    <property type="term" value="C:extracellular region"/>
    <property type="evidence" value="ECO:0007669"/>
    <property type="project" value="UniProtKB-SubCell"/>
</dbReference>
<sequence>MEIEVSVILPAKDAAATLGEALDSLQAQTMPRWEAIVVDDSSSDGTVEVVQAHAARDPRIRAVTVRAGSAAAARNTGIAMARGRRLLFLDADDWIAPQHLERLIGVLAANPGATAAYCGFHRVGPDGASWPAIWRADIAEAPREAFAQRPGTAIHAVLVDRAAVTAAGGFDPTLRTCEDWDLWQRLAMRGARFAGTPDALCFYRTRPGSLSHAHRQLLTDGMQVLQRGGAAIGAPEDAWLLPATYLAAWCAAAEIGAGREGLPLLEAAAPRAAWNEDVDSLRNTVIEGLEVGGALARSQIVAAWPEMAGRVDAVLRWLEESLAQPGLARRLTYAIEGALLDAPDLAVPCALGVTMGVRMELRHLQAIRPPPGVDLAVVHICQGGRRLRRLELPLLGPLGARQIAAACLDEFGHLGTLQRTGVIRRPAFWIKVLRSAPSLAWDAAARMAGRRRHAPSLRAVSLAALGRAILAGVGPPPRPDESGALLDAIRVRAAEEAARLPKPPPAPPPPMAAGGTVGTEPLQSDWDAVFAQPDPWNYGSDYETVKYRRTLSILPEGPIGQALELACAEGHFTEMLAPRVGRLISTDISPRALERAAARCAAHPNLSFRKLDLAKDPLPPGCDLVVCTEVLYYLPGVDELRAVAGKIRDALSMGGHVVTAHAFVLDDGDTRTGFDWHHAFGGETIARVFSETTGLVRERSIVTDLYRIDRFRRDDGPPPLPMTEHAPIGCTLPPAVARQIVWGGAEARRRDLRTRVAADRVPVLMYHRIAEDGPPSLARYRVAPAMFEAQLRHLRRRGFHAIDAAELHWSLATRRPLPGRPVLITFDDGYRDFRETAWPMLQANDFTAEVFVATDTVGGTAAWDSGHGPPAPLLDWDDIVALSREGVGFGSHLAHHVHGDSLSTAELAEELARSRATLEARLGRRATALAAPYGTLDARFLHLTAACGYEIGFSVRPAWARIGDPLLALPRLEVFGAWDLDDFAAAVERPQ</sequence>
<comment type="function">
    <text evidence="1">Is involved in generating a small heat-stable compound (Nod), an acylated oligomer of N-acetylglucosamine, that stimulates mitosis in various plant protoplasts.</text>
</comment>
<dbReference type="InterPro" id="IPR051398">
    <property type="entry name" value="Polysacch_Deacetylase"/>
</dbReference>
<dbReference type="InterPro" id="IPR002509">
    <property type="entry name" value="NODB_dom"/>
</dbReference>
<dbReference type="Pfam" id="PF01522">
    <property type="entry name" value="Polysacc_deac_1"/>
    <property type="match status" value="1"/>
</dbReference>
<dbReference type="Gene3D" id="3.90.550.10">
    <property type="entry name" value="Spore Coat Polysaccharide Biosynthesis Protein SpsA, Chain A"/>
    <property type="match status" value="1"/>
</dbReference>
<reference evidence="9" key="2">
    <citation type="journal article" date="2021" name="Syst. Appl. Microbiol.">
        <title>Roseomonas hellenica sp. nov., isolated from roots of wild-growing Alkanna tinctoria.</title>
        <authorList>
            <person name="Rat A."/>
            <person name="Naranjo H.D."/>
            <person name="Lebbe L."/>
            <person name="Cnockaert M."/>
            <person name="Krigas N."/>
            <person name="Grigoriadou K."/>
            <person name="Maloupa E."/>
            <person name="Willems A."/>
        </authorList>
    </citation>
    <scope>NUCLEOTIDE SEQUENCE</scope>
    <source>
        <strain evidence="9">LMG 31231</strain>
    </source>
</reference>
<dbReference type="SUPFAM" id="SSF88713">
    <property type="entry name" value="Glycoside hydrolase/deacetylase"/>
    <property type="match status" value="1"/>
</dbReference>
<dbReference type="InterPro" id="IPR008715">
    <property type="entry name" value="SAM-MeTfrase_NodS-like"/>
</dbReference>
<evidence type="ECO:0000313" key="10">
    <source>
        <dbReference type="Proteomes" id="UP001138751"/>
    </source>
</evidence>
<dbReference type="Gene3D" id="3.20.20.370">
    <property type="entry name" value="Glycoside hydrolase/deacetylase"/>
    <property type="match status" value="1"/>
</dbReference>
<evidence type="ECO:0000256" key="6">
    <source>
        <dbReference type="ARBA" id="ARBA00032976"/>
    </source>
</evidence>
<dbReference type="PROSITE" id="PS51677">
    <property type="entry name" value="NODB"/>
    <property type="match status" value="1"/>
</dbReference>
<dbReference type="CDD" id="cd00761">
    <property type="entry name" value="Glyco_tranf_GTA_type"/>
    <property type="match status" value="1"/>
</dbReference>
<evidence type="ECO:0000256" key="5">
    <source>
        <dbReference type="ARBA" id="ARBA00022729"/>
    </source>
</evidence>
<comment type="subcellular location">
    <subcellularLocation>
        <location evidence="2">Secreted</location>
    </subcellularLocation>
</comment>